<evidence type="ECO:0000313" key="2">
    <source>
        <dbReference type="Proteomes" id="UP000092445"/>
    </source>
</evidence>
<name>A0A1A9Z677_GLOPL</name>
<protein>
    <submittedName>
        <fullName evidence="1">Uncharacterized protein</fullName>
    </submittedName>
</protein>
<dbReference type="EnsemblMetazoa" id="GPAI005126-RA">
    <property type="protein sequence ID" value="GPAI005126-PA"/>
    <property type="gene ID" value="GPAI005126"/>
</dbReference>
<reference evidence="1" key="2">
    <citation type="submission" date="2020-05" db="UniProtKB">
        <authorList>
            <consortium name="EnsemblMetazoa"/>
        </authorList>
    </citation>
    <scope>IDENTIFICATION</scope>
    <source>
        <strain evidence="1">IAEA</strain>
    </source>
</reference>
<organism evidence="1 2">
    <name type="scientific">Glossina pallidipes</name>
    <name type="common">Tsetse fly</name>
    <dbReference type="NCBI Taxonomy" id="7398"/>
    <lineage>
        <taxon>Eukaryota</taxon>
        <taxon>Metazoa</taxon>
        <taxon>Ecdysozoa</taxon>
        <taxon>Arthropoda</taxon>
        <taxon>Hexapoda</taxon>
        <taxon>Insecta</taxon>
        <taxon>Pterygota</taxon>
        <taxon>Neoptera</taxon>
        <taxon>Endopterygota</taxon>
        <taxon>Diptera</taxon>
        <taxon>Brachycera</taxon>
        <taxon>Muscomorpha</taxon>
        <taxon>Hippoboscoidea</taxon>
        <taxon>Glossinidae</taxon>
        <taxon>Glossina</taxon>
    </lineage>
</organism>
<evidence type="ECO:0000313" key="1">
    <source>
        <dbReference type="EnsemblMetazoa" id="GPAI005126-PA"/>
    </source>
</evidence>
<accession>A0A1A9Z677</accession>
<keyword evidence="2" id="KW-1185">Reference proteome</keyword>
<dbReference type="Proteomes" id="UP000092445">
    <property type="component" value="Unassembled WGS sequence"/>
</dbReference>
<dbReference type="VEuPathDB" id="VectorBase:GPAI005126"/>
<dbReference type="AlphaFoldDB" id="A0A1A9Z677"/>
<reference evidence="2" key="1">
    <citation type="submission" date="2014-03" db="EMBL/GenBank/DDBJ databases">
        <authorList>
            <person name="Aksoy S."/>
            <person name="Warren W."/>
            <person name="Wilson R.K."/>
        </authorList>
    </citation>
    <scope>NUCLEOTIDE SEQUENCE [LARGE SCALE GENOMIC DNA]</scope>
    <source>
        <strain evidence="2">IAEA</strain>
    </source>
</reference>
<sequence length="148" mass="17203">MRAEDCKPLIGVLQKIPNQNNIQMLSHQSPSVLFTLIRGKKDKFNKSFSLSTAKEKITGELQKRFYDIDKLDILFELKLKLKFSSFLPQLNVKLLPQWHLVHQIEQFTLEIVNTCGCITFHHLPYIIPPYGWQKQKTEGSLRLSTSFS</sequence>
<proteinExistence type="predicted"/>